<protein>
    <recommendedName>
        <fullName evidence="4">Beta propeller domain-containing protein</fullName>
    </recommendedName>
</protein>
<dbReference type="InterPro" id="IPR019198">
    <property type="entry name" value="Beta_propeller_containing"/>
</dbReference>
<keyword evidence="1" id="KW-1133">Transmembrane helix</keyword>
<reference evidence="2" key="1">
    <citation type="submission" date="2023-06" db="EMBL/GenBank/DDBJ databases">
        <title>Genome sequence of Methanosarcinaceae archaeon Ag5.</title>
        <authorList>
            <person name="Protasov E."/>
            <person name="Platt K."/>
            <person name="Poehlein A."/>
            <person name="Daniel R."/>
            <person name="Brune A."/>
        </authorList>
    </citation>
    <scope>NUCLEOTIDE SEQUENCE</scope>
    <source>
        <strain evidence="2">Ag5</strain>
    </source>
</reference>
<dbReference type="AlphaFoldDB" id="A0AAE4MLZ9"/>
<sequence>MKPIRDFIPKNIDLESLGLFLIIICSILICLYVSQPAEIDNRMVEKVGMTTFESESQMNDYFKNSYIFNNVRPVSSSSLVRTPVWYDRTPYSYNTSMISLILDSSDGSVNEKPLPNPAATEPLNATRFSETNVQVENVDEADLIKTDGNIIYYTPLSLYQKNITFVEEPTFRYYQYEQYLKTFTIDAMPPESMTVLSEIDRGGDLYLVNDTLIAITDKNLGAYNVSDPKNPVLIWSRNLDGMFSESRMVNGKLYLVVTKQNMNGSNDDYVNETVNPGGPMIPVGESNSSENSNGSNAAVSNAAVSNATVSDTAVSPVGAGNTDYPTKPWTPPTYMGQKIDYRQCYYPVEPSVMTASARVVYFVSAVDISNGNFDDTIAFVGSNSTLLYASADNLYLTNYFIPNYWTARDRFFLENGSKYYPKEVMNDYKNALGDGSTEESREKANQIFDTYLESISESDAEQIFRNYEAGFSAHIVNLIKTTESTSISRINLKDFSVTTGVVPGAAGNQFFMDEHDGNFRVATTLGTYLRLANKVNVVYVLNKRMNVIGYTPDLAWGESIKSTNYDGDRLYMVTYAEKDPFFVIDLKNPRKPSVLGVLELPGFSTYLYPVNETSVIGLGYTNDGKMKLTLFDVTYVLNPQESGSVVFNVGKSAALSDHHAFMWDPDRSLLVLPTGEHAYVMEIKDGNIALVKDDVHENATVIRSIYINNYLYTFSEKEIHVLNQDDWALIKKIEIPQPATFTDPKTS</sequence>
<proteinExistence type="predicted"/>
<evidence type="ECO:0000256" key="1">
    <source>
        <dbReference type="SAM" id="Phobius"/>
    </source>
</evidence>
<accession>A0AAE4MLZ9</accession>
<evidence type="ECO:0008006" key="4">
    <source>
        <dbReference type="Google" id="ProtNLM"/>
    </source>
</evidence>
<keyword evidence="3" id="KW-1185">Reference proteome</keyword>
<name>A0AAE4MLZ9_9EURY</name>
<comment type="caution">
    <text evidence="2">The sequence shown here is derived from an EMBL/GenBank/DDBJ whole genome shotgun (WGS) entry which is preliminary data.</text>
</comment>
<organism evidence="2 3">
    <name type="scientific">Methanolapillus africanus</name>
    <dbReference type="NCBI Taxonomy" id="3028297"/>
    <lineage>
        <taxon>Archaea</taxon>
        <taxon>Methanobacteriati</taxon>
        <taxon>Methanobacteriota</taxon>
        <taxon>Stenosarchaea group</taxon>
        <taxon>Methanomicrobia</taxon>
        <taxon>Methanosarcinales</taxon>
        <taxon>Methanosarcinaceae</taxon>
        <taxon>Methanolapillus</taxon>
    </lineage>
</organism>
<evidence type="ECO:0000313" key="3">
    <source>
        <dbReference type="Proteomes" id="UP001271789"/>
    </source>
</evidence>
<dbReference type="Pfam" id="PF09826">
    <property type="entry name" value="Beta_propel"/>
    <property type="match status" value="1"/>
</dbReference>
<keyword evidence="1" id="KW-0472">Membrane</keyword>
<evidence type="ECO:0000313" key="2">
    <source>
        <dbReference type="EMBL" id="MDV0447498.1"/>
    </source>
</evidence>
<dbReference type="EMBL" id="JAWDKD010000020">
    <property type="protein sequence ID" value="MDV0447498.1"/>
    <property type="molecule type" value="Genomic_DNA"/>
</dbReference>
<dbReference type="Proteomes" id="UP001271789">
    <property type="component" value="Unassembled WGS sequence"/>
</dbReference>
<keyword evidence="1" id="KW-0812">Transmembrane</keyword>
<gene>
    <name evidence="2" type="ORF">MsAg5_13980</name>
</gene>
<feature type="transmembrane region" description="Helical" evidence="1">
    <location>
        <begin position="12"/>
        <end position="34"/>
    </location>
</feature>